<proteinExistence type="predicted"/>
<reference evidence="1" key="1">
    <citation type="journal article" date="2021" name="New Phytol.">
        <title>Evolutionary innovations through gain and loss of genes in the ectomycorrhizal Boletales.</title>
        <authorList>
            <person name="Wu G."/>
            <person name="Miyauchi S."/>
            <person name="Morin E."/>
            <person name="Kuo A."/>
            <person name="Drula E."/>
            <person name="Varga T."/>
            <person name="Kohler A."/>
            <person name="Feng B."/>
            <person name="Cao Y."/>
            <person name="Lipzen A."/>
            <person name="Daum C."/>
            <person name="Hundley H."/>
            <person name="Pangilinan J."/>
            <person name="Johnson J."/>
            <person name="Barry K."/>
            <person name="LaButti K."/>
            <person name="Ng V."/>
            <person name="Ahrendt S."/>
            <person name="Min B."/>
            <person name="Choi I.G."/>
            <person name="Park H."/>
            <person name="Plett J.M."/>
            <person name="Magnuson J."/>
            <person name="Spatafora J.W."/>
            <person name="Nagy L.G."/>
            <person name="Henrissat B."/>
            <person name="Grigoriev I.V."/>
            <person name="Yang Z.L."/>
            <person name="Xu J."/>
            <person name="Martin F.M."/>
        </authorList>
    </citation>
    <scope>NUCLEOTIDE SEQUENCE</scope>
    <source>
        <strain evidence="1">ATCC 28755</strain>
    </source>
</reference>
<dbReference type="Proteomes" id="UP000790377">
    <property type="component" value="Unassembled WGS sequence"/>
</dbReference>
<keyword evidence="2" id="KW-1185">Reference proteome</keyword>
<protein>
    <submittedName>
        <fullName evidence="1">Uncharacterized protein</fullName>
    </submittedName>
</protein>
<accession>A0ACB7ZQ48</accession>
<sequence>MSKRTCTPPLPSSKRVKLMDQQPDAQSDMLLPTQDPRLWDILSGLVNGDYVPVDTALRAYLGHHYQHTDWKDIIDRLLAVSDPDIRGDPTVIFAEARDKALGHTNTASQELPGMTMYDPTTGARVGYVLIDTVDDETRNTGKEKQTKRGKAQGRRSVSRERCSQYKVSRFLDIEAQDDDDEDDEEEDKDTDEEDDVDEGLSGEKSEQSMYSGSKNCPHVWPFWFI</sequence>
<organism evidence="1 2">
    <name type="scientific">Hygrophoropsis aurantiaca</name>
    <dbReference type="NCBI Taxonomy" id="72124"/>
    <lineage>
        <taxon>Eukaryota</taxon>
        <taxon>Fungi</taxon>
        <taxon>Dikarya</taxon>
        <taxon>Basidiomycota</taxon>
        <taxon>Agaricomycotina</taxon>
        <taxon>Agaricomycetes</taxon>
        <taxon>Agaricomycetidae</taxon>
        <taxon>Boletales</taxon>
        <taxon>Coniophorineae</taxon>
        <taxon>Hygrophoropsidaceae</taxon>
        <taxon>Hygrophoropsis</taxon>
    </lineage>
</organism>
<evidence type="ECO:0000313" key="1">
    <source>
        <dbReference type="EMBL" id="KAH7902812.1"/>
    </source>
</evidence>
<dbReference type="EMBL" id="MU269508">
    <property type="protein sequence ID" value="KAH7902812.1"/>
    <property type="molecule type" value="Genomic_DNA"/>
</dbReference>
<name>A0ACB7ZQ48_9AGAM</name>
<comment type="caution">
    <text evidence="1">The sequence shown here is derived from an EMBL/GenBank/DDBJ whole genome shotgun (WGS) entry which is preliminary data.</text>
</comment>
<gene>
    <name evidence="1" type="ORF">BJ138DRAFT_1121069</name>
</gene>
<evidence type="ECO:0000313" key="2">
    <source>
        <dbReference type="Proteomes" id="UP000790377"/>
    </source>
</evidence>